<protein>
    <submittedName>
        <fullName evidence="1">3'-5' DNA helicase</fullName>
        <ecNumber evidence="1">3.6.4.12</ecNumber>
    </submittedName>
</protein>
<proteinExistence type="predicted"/>
<keyword evidence="1" id="KW-0067">ATP-binding</keyword>
<dbReference type="EMBL" id="JALBCA010000081">
    <property type="protein sequence ID" value="KAI2383962.1"/>
    <property type="molecule type" value="Genomic_DNA"/>
</dbReference>
<dbReference type="EC" id="3.6.4.12" evidence="1"/>
<gene>
    <name evidence="1" type="primary">MPH1</name>
    <name evidence="1" type="ORF">LOY88_004959</name>
</gene>
<keyword evidence="1" id="KW-0347">Helicase</keyword>
<reference evidence="1" key="1">
    <citation type="journal article" date="2022" name="bioRxiv">
        <title>Population genetic analysis of Ophidiomyces ophidiicola, the causative agent of snake fungal disease, indicates recent introductions to the USA.</title>
        <authorList>
            <person name="Ladner J.T."/>
            <person name="Palmer J.M."/>
            <person name="Ettinger C.L."/>
            <person name="Stajich J.E."/>
            <person name="Farrell T.M."/>
            <person name="Glorioso B.M."/>
            <person name="Lawson B."/>
            <person name="Price S.J."/>
            <person name="Stengle A.G."/>
            <person name="Grear D.A."/>
            <person name="Lorch J.M."/>
        </authorList>
    </citation>
    <scope>NUCLEOTIDE SEQUENCE</scope>
    <source>
        <strain evidence="1">NWHC 24266-5</strain>
    </source>
</reference>
<accession>A0ACB8USA3</accession>
<organism evidence="1">
    <name type="scientific">Ophidiomyces ophidiicola</name>
    <dbReference type="NCBI Taxonomy" id="1387563"/>
    <lineage>
        <taxon>Eukaryota</taxon>
        <taxon>Fungi</taxon>
        <taxon>Dikarya</taxon>
        <taxon>Ascomycota</taxon>
        <taxon>Pezizomycotina</taxon>
        <taxon>Eurotiomycetes</taxon>
        <taxon>Eurotiomycetidae</taxon>
        <taxon>Onygenales</taxon>
        <taxon>Onygenaceae</taxon>
        <taxon>Ophidiomyces</taxon>
    </lineage>
</organism>
<sequence>MSDTDGYVFSDFDCDTGLFIEASNDTLPPGALRPAKRRRLSPETTGRRAAHEAVSNSSVPATTHDDKVAARKSKIHLPKYHVDHEPMFVSQTQPPSSPSVIRGPRWKAPGRQKSILQAKRSPARAECKKQTVPDFEDELEDEDIDAAIAASLQSFKEEQWARVPVETFENPVDVPGGGLGATAHKQTPKEEASFEFDDIPDDAFDFEPEYGNTTNNNVPNLISSQQLSQKNRSRGSQHGSFRQTTLFGGFTSNIAASQPSSRSWPLASQNEPPTHHELNEEALQRWTFPNNLGRKREYQYNIAYRALFHNLLVALPTGLGKTFIAATVMLNWLHWTKSSQIVFVAPTKPLVSQQVEACFNIVGIPRSQTTLLTGNTPPGVRAEEWKSKRVFFMTPQTIMNDLKTGIADPKRIVLLVVDEAHRATGAYAYVEIVKFLYRFNKSFRVMALTATPGATVEAVQEVIDGLNISRIEIRTEHSLDIREFIHSRNVELKTFENSQEMVAAMELFSKALQSTVDKLRNQNAYWGRDPMALTPFGLTKARQEWNNSSAGRAASWPAKGAINSLFTVLASLAHAIDLLKYHGIGPFFRNLVSFEDSVLKEKKGGRSSAQIASDGNFKILMSRLRSWTNNPDFIGHPKLEYLREAILNHFLDNEGGNDQNGEKSDSSSTRVMIFSHFRDSAEEIVRVLKRHQPMIRPHVFVGQANAKGSEGMDQKTQLAVVSKFKSGIYNTIVATSIGEEGLDIGEVDLIICYDGHSSPIRMLQRMGRTGRKRSGNIILLLSKGKEEESYNKAKDSYEKMQQLIASGKSFNFHDDKSPRIIPRAIQPEVDERVIEIPIENSQPGLPEPAKRARAPKRPPKKFHMPDDVETGFTKASRLGRTNTNSSRGSKRQKPVRSPSPELEEAPDLDDLCANQSDELAKDRDFQAIVNQPAPTVRMDAYPVLQRSLRPTRYIPHGRSTRRFVETLRKIRSISPTCKDEHTAFMDNPYGDSLDFEDLPTDREDDPCTLNTPQPREPLSDCESVQGMDLDQLILEALSTGKKRGPPTEPDINEVDSPLPSQRRKRFVISDDSDNE</sequence>
<evidence type="ECO:0000313" key="1">
    <source>
        <dbReference type="EMBL" id="KAI2383962.1"/>
    </source>
</evidence>
<name>A0ACB8USA3_9EURO</name>
<comment type="caution">
    <text evidence="1">The sequence shown here is derived from an EMBL/GenBank/DDBJ whole genome shotgun (WGS) entry which is preliminary data.</text>
</comment>
<keyword evidence="1" id="KW-0378">Hydrolase</keyword>
<keyword evidence="1" id="KW-0547">Nucleotide-binding</keyword>